<organism evidence="1">
    <name type="scientific">Arundo donax</name>
    <name type="common">Giant reed</name>
    <name type="synonym">Donax arundinaceus</name>
    <dbReference type="NCBI Taxonomy" id="35708"/>
    <lineage>
        <taxon>Eukaryota</taxon>
        <taxon>Viridiplantae</taxon>
        <taxon>Streptophyta</taxon>
        <taxon>Embryophyta</taxon>
        <taxon>Tracheophyta</taxon>
        <taxon>Spermatophyta</taxon>
        <taxon>Magnoliopsida</taxon>
        <taxon>Liliopsida</taxon>
        <taxon>Poales</taxon>
        <taxon>Poaceae</taxon>
        <taxon>PACMAD clade</taxon>
        <taxon>Arundinoideae</taxon>
        <taxon>Arundineae</taxon>
        <taxon>Arundo</taxon>
    </lineage>
</organism>
<evidence type="ECO:0000313" key="1">
    <source>
        <dbReference type="EMBL" id="JAE34990.1"/>
    </source>
</evidence>
<proteinExistence type="predicted"/>
<reference evidence="1" key="2">
    <citation type="journal article" date="2015" name="Data Brief">
        <title>Shoot transcriptome of the giant reed, Arundo donax.</title>
        <authorList>
            <person name="Barrero R.A."/>
            <person name="Guerrero F.D."/>
            <person name="Moolhuijzen P."/>
            <person name="Goolsby J.A."/>
            <person name="Tidwell J."/>
            <person name="Bellgard S.E."/>
            <person name="Bellgard M.I."/>
        </authorList>
    </citation>
    <scope>NUCLEOTIDE SEQUENCE</scope>
    <source>
        <tissue evidence="1">Shoot tissue taken approximately 20 cm above the soil surface</tissue>
    </source>
</reference>
<dbReference type="EMBL" id="GBRH01162906">
    <property type="protein sequence ID" value="JAE34990.1"/>
    <property type="molecule type" value="Transcribed_RNA"/>
</dbReference>
<dbReference type="AlphaFoldDB" id="A0A0A9HCR8"/>
<protein>
    <submittedName>
        <fullName evidence="1">Uncharacterized protein</fullName>
    </submittedName>
</protein>
<sequence length="28" mass="3451">MPKKCEMKHSKLTLKLEKHKHKEFFKVP</sequence>
<name>A0A0A9HCR8_ARUDO</name>
<reference evidence="1" key="1">
    <citation type="submission" date="2014-09" db="EMBL/GenBank/DDBJ databases">
        <authorList>
            <person name="Magalhaes I.L.F."/>
            <person name="Oliveira U."/>
            <person name="Santos F.R."/>
            <person name="Vidigal T.H.D.A."/>
            <person name="Brescovit A.D."/>
            <person name="Santos A.J."/>
        </authorList>
    </citation>
    <scope>NUCLEOTIDE SEQUENCE</scope>
    <source>
        <tissue evidence="1">Shoot tissue taken approximately 20 cm above the soil surface</tissue>
    </source>
</reference>
<accession>A0A0A9HCR8</accession>